<dbReference type="EMBL" id="JACMSE010000012">
    <property type="protein sequence ID" value="MBC2890315.1"/>
    <property type="molecule type" value="Genomic_DNA"/>
</dbReference>
<protein>
    <submittedName>
        <fullName evidence="3">DUF4422 domain-containing protein</fullName>
    </submittedName>
</protein>
<dbReference type="GO" id="GO:0016757">
    <property type="term" value="F:glycosyltransferase activity"/>
    <property type="evidence" value="ECO:0007669"/>
    <property type="project" value="InterPro"/>
</dbReference>
<sequence length="1016" mass="117334">MQSVLANSILEQKMPFFSIVVPVYNTAAFLDDCLRSLQTQTFNDIEIIVVDDGSSDGSADILHAYEADDARIRVLTHKENQGLHQARKTGVMECRGDYVLFVDSDDELVATACEKIAQHLKSNPVDSLHFGLKVVAEDGVAEEEARALEVSGAPGIEPLEGEDILRVVFDESWGYKQDWRVWQRVFARHVAQEAFSRMVDGRINRAEDGYETFVLLSCCKTASSADDVQGHVYHYGRGITGAKMISIKDFEYFCDCFQNCFAATEKFVSDCPSESGQVCYEGLKRKDYDLIGNDWIFRIDDSLKKEAADILASRFGHCVAGYQVYRFVRDESYQLLKDEQYPSSTARLDTFMQLADKFYCNSTMDEEFERCRQMRDAAKNHLDELRAIVLKKNRERQSIRIFVSTHKDVDAPSCPIFQLVQVGAALHSWRLSDALADDEGENISDRNARYCELTTQYWAWKNVDAEYYGFCHYRRYFDFSSERHEENAFGEVMDDYIDHNAEICYCFDEQSIRDSVEGYDVVTTEFKDLRRFPGDFETPYEHYASAPFLHIDDLDCLRDIVCELYPDYAADVKTFLKGNRSCFCNMYILKKDIFFDYCAWLFPILEEFEARTDTSKYSKEALRTPGHLAERLFNIYYLHNKGLGVGWITNELQCIHFEHPERQAFLSRAFDGTAIPVVFAADDNYAPQLAVALRSVVENASEERYYDLVVLSRDMSSRNQQKIFQSITKGRPNVSLRFYDVTRMVKNYRLEANAHISTETYYRFLIQTILPSYEKVLYLDSDLVALADVADLYDMELGDNLLAAVRDADYLGNLNMSDGERFRYSIETLQMKDPYSYFQAGVLLLNTFEMRKLHSQNEWLELASIPYLYNDQDILNACCEGRVVYLDYSWNVMIDSGRLSQVIVYAPEQVMQAYCDSRAQPKIIHYAGAVKPWNDPVCDYAQVFWHYARSTPFYEKLISGLVATEIEVSLPRLMDESYVYVVNRHAARSWKRKIGDIVLPYGSRRRHWVRKMAGRA</sequence>
<evidence type="ECO:0000313" key="4">
    <source>
        <dbReference type="Proteomes" id="UP000587396"/>
    </source>
</evidence>
<dbReference type="Proteomes" id="UP000587396">
    <property type="component" value="Unassembled WGS sequence"/>
</dbReference>
<feature type="domain" description="DUF4422" evidence="2">
    <location>
        <begin position="400"/>
        <end position="640"/>
    </location>
</feature>
<accession>A0A842JKS5</accession>
<dbReference type="Pfam" id="PF14393">
    <property type="entry name" value="DUF4422"/>
    <property type="match status" value="1"/>
</dbReference>
<dbReference type="PANTHER" id="PTHR43685">
    <property type="entry name" value="GLYCOSYLTRANSFERASE"/>
    <property type="match status" value="1"/>
</dbReference>
<dbReference type="PANTHER" id="PTHR43685:SF2">
    <property type="entry name" value="GLYCOSYLTRANSFERASE 2-LIKE DOMAIN-CONTAINING PROTEIN"/>
    <property type="match status" value="1"/>
</dbReference>
<feature type="domain" description="Glycosyltransferase 2-like" evidence="1">
    <location>
        <begin position="18"/>
        <end position="131"/>
    </location>
</feature>
<dbReference type="CDD" id="cd04194">
    <property type="entry name" value="GT8_A4GalT_like"/>
    <property type="match status" value="1"/>
</dbReference>
<dbReference type="SUPFAM" id="SSF53448">
    <property type="entry name" value="Nucleotide-diphospho-sugar transferases"/>
    <property type="match status" value="2"/>
</dbReference>
<dbReference type="AlphaFoldDB" id="A0A842JKS5"/>
<dbReference type="Pfam" id="PF00535">
    <property type="entry name" value="Glycos_transf_2"/>
    <property type="match status" value="1"/>
</dbReference>
<comment type="caution">
    <text evidence="3">The sequence shown here is derived from an EMBL/GenBank/DDBJ whole genome shotgun (WGS) entry which is preliminary data.</text>
</comment>
<evidence type="ECO:0000313" key="3">
    <source>
        <dbReference type="EMBL" id="MBC2890315.1"/>
    </source>
</evidence>
<keyword evidence="4" id="KW-1185">Reference proteome</keyword>
<evidence type="ECO:0000259" key="2">
    <source>
        <dbReference type="Pfam" id="PF14393"/>
    </source>
</evidence>
<dbReference type="Gene3D" id="3.90.550.10">
    <property type="entry name" value="Spore Coat Polysaccharide Biosynthesis Protein SpsA, Chain A"/>
    <property type="match status" value="2"/>
</dbReference>
<dbReference type="InterPro" id="IPR002495">
    <property type="entry name" value="Glyco_trans_8"/>
</dbReference>
<organism evidence="3 4">
    <name type="scientific">Gordonibacter massiliensis</name>
    <name type="common">ex Traore et al. 2017</name>
    <dbReference type="NCBI Taxonomy" id="1841863"/>
    <lineage>
        <taxon>Bacteria</taxon>
        <taxon>Bacillati</taxon>
        <taxon>Actinomycetota</taxon>
        <taxon>Coriobacteriia</taxon>
        <taxon>Eggerthellales</taxon>
        <taxon>Eggerthellaceae</taxon>
        <taxon>Gordonibacter</taxon>
    </lineage>
</organism>
<dbReference type="RefSeq" id="WP_185906043.1">
    <property type="nucleotide sequence ID" value="NZ_JACMSE010000012.1"/>
</dbReference>
<dbReference type="Pfam" id="PF01501">
    <property type="entry name" value="Glyco_transf_8"/>
    <property type="match status" value="1"/>
</dbReference>
<reference evidence="3 4" key="1">
    <citation type="submission" date="2020-08" db="EMBL/GenBank/DDBJ databases">
        <authorList>
            <person name="Liu C."/>
            <person name="Sun Q."/>
        </authorList>
    </citation>
    <scope>NUCLEOTIDE SEQUENCE [LARGE SCALE GENOMIC DNA]</scope>
    <source>
        <strain evidence="3 4">N22</strain>
    </source>
</reference>
<evidence type="ECO:0000259" key="1">
    <source>
        <dbReference type="Pfam" id="PF00535"/>
    </source>
</evidence>
<dbReference type="InterPro" id="IPR001173">
    <property type="entry name" value="Glyco_trans_2-like"/>
</dbReference>
<dbReference type="InterPro" id="IPR050834">
    <property type="entry name" value="Glycosyltransf_2"/>
</dbReference>
<proteinExistence type="predicted"/>
<dbReference type="InterPro" id="IPR029044">
    <property type="entry name" value="Nucleotide-diphossugar_trans"/>
</dbReference>
<name>A0A842JKS5_9ACTN</name>
<dbReference type="CDD" id="cd00761">
    <property type="entry name" value="Glyco_tranf_GTA_type"/>
    <property type="match status" value="1"/>
</dbReference>
<gene>
    <name evidence="3" type="ORF">H7313_13335</name>
</gene>
<dbReference type="InterPro" id="IPR025536">
    <property type="entry name" value="DUF4422"/>
</dbReference>